<reference evidence="2 3" key="1">
    <citation type="submission" date="2018-07" db="EMBL/GenBank/DDBJ databases">
        <title>Dyella tabacisoli L4-6T, whole genome shotgun sequence.</title>
        <authorList>
            <person name="Zhou X.-K."/>
            <person name="Li W.-J."/>
            <person name="Duan Y.-Q."/>
        </authorList>
    </citation>
    <scope>NUCLEOTIDE SEQUENCE [LARGE SCALE GENOMIC DNA]</scope>
    <source>
        <strain evidence="2 3">L4-6</strain>
    </source>
</reference>
<sequence>MGGKLHSIAGGRWGTGNGERGTGNGERGTGNGEKPKKQKQKSKSKNKQKSKKNADLQYPLELHVPHSPFPVPRLKKNAASQPLLKPHVPRSPFPVPRSTPTLPDYGHSRSRPACHRALSRRSGRPRPPAAERRSTVE</sequence>
<feature type="compositionally biased region" description="Gly residues" evidence="1">
    <location>
        <begin position="11"/>
        <end position="31"/>
    </location>
</feature>
<accession>A0A369UT67</accession>
<feature type="compositionally biased region" description="Basic residues" evidence="1">
    <location>
        <begin position="36"/>
        <end position="51"/>
    </location>
</feature>
<dbReference type="AlphaFoldDB" id="A0A369UT67"/>
<evidence type="ECO:0000313" key="3">
    <source>
        <dbReference type="Proteomes" id="UP000253782"/>
    </source>
</evidence>
<comment type="caution">
    <text evidence="2">The sequence shown here is derived from an EMBL/GenBank/DDBJ whole genome shotgun (WGS) entry which is preliminary data.</text>
</comment>
<keyword evidence="3" id="KW-1185">Reference proteome</keyword>
<name>A0A369UT67_9GAMM</name>
<feature type="region of interest" description="Disordered" evidence="1">
    <location>
        <begin position="1"/>
        <end position="137"/>
    </location>
</feature>
<organism evidence="2 3">
    <name type="scientific">Dyella tabacisoli</name>
    <dbReference type="NCBI Taxonomy" id="2282381"/>
    <lineage>
        <taxon>Bacteria</taxon>
        <taxon>Pseudomonadati</taxon>
        <taxon>Pseudomonadota</taxon>
        <taxon>Gammaproteobacteria</taxon>
        <taxon>Lysobacterales</taxon>
        <taxon>Rhodanobacteraceae</taxon>
        <taxon>Dyella</taxon>
    </lineage>
</organism>
<evidence type="ECO:0000313" key="2">
    <source>
        <dbReference type="EMBL" id="RDD83667.1"/>
    </source>
</evidence>
<feature type="compositionally biased region" description="Basic residues" evidence="1">
    <location>
        <begin position="108"/>
        <end position="124"/>
    </location>
</feature>
<evidence type="ECO:0000256" key="1">
    <source>
        <dbReference type="SAM" id="MobiDB-lite"/>
    </source>
</evidence>
<dbReference type="EMBL" id="QQAH01000001">
    <property type="protein sequence ID" value="RDD83667.1"/>
    <property type="molecule type" value="Genomic_DNA"/>
</dbReference>
<protein>
    <submittedName>
        <fullName evidence="2">Uncharacterized protein</fullName>
    </submittedName>
</protein>
<dbReference type="Proteomes" id="UP000253782">
    <property type="component" value="Unassembled WGS sequence"/>
</dbReference>
<gene>
    <name evidence="2" type="ORF">DVJ77_03585</name>
</gene>
<proteinExistence type="predicted"/>